<evidence type="ECO:0000256" key="1">
    <source>
        <dbReference type="SAM" id="SignalP"/>
    </source>
</evidence>
<organism evidence="2 3">
    <name type="scientific">Ancylostoma duodenale</name>
    <dbReference type="NCBI Taxonomy" id="51022"/>
    <lineage>
        <taxon>Eukaryota</taxon>
        <taxon>Metazoa</taxon>
        <taxon>Ecdysozoa</taxon>
        <taxon>Nematoda</taxon>
        <taxon>Chromadorea</taxon>
        <taxon>Rhabditida</taxon>
        <taxon>Rhabditina</taxon>
        <taxon>Rhabditomorpha</taxon>
        <taxon>Strongyloidea</taxon>
        <taxon>Ancylostomatidae</taxon>
        <taxon>Ancylostomatinae</taxon>
        <taxon>Ancylostoma</taxon>
    </lineage>
</organism>
<dbReference type="EMBL" id="KN730208">
    <property type="protein sequence ID" value="KIH61345.1"/>
    <property type="molecule type" value="Genomic_DNA"/>
</dbReference>
<proteinExistence type="predicted"/>
<keyword evidence="1" id="KW-0732">Signal</keyword>
<evidence type="ECO:0008006" key="4">
    <source>
        <dbReference type="Google" id="ProtNLM"/>
    </source>
</evidence>
<dbReference type="Proteomes" id="UP000054047">
    <property type="component" value="Unassembled WGS sequence"/>
</dbReference>
<sequence>MNRALLVVCVSVVLTLSTPPVSASLALSPHELGMLQKGFLRRFGFPRVPDLSGPALPIPDHVWDIYEEASEDGEMDWIRHYYPKELFELNSGLLVSYNLSASVRNAAKEEVVRANLKIKLHQTKRPTRVSVYEVEQQNPEIRRLLDSKTIDVSDTSRPTQWVDLDVAPALRASRNDHDTVTLLIDHPDTTIYSSEPHSMSTLPLTRHQSLPLVVYRCGNIYVNHSN</sequence>
<keyword evidence="3" id="KW-1185">Reference proteome</keyword>
<feature type="signal peptide" evidence="1">
    <location>
        <begin position="1"/>
        <end position="23"/>
    </location>
</feature>
<dbReference type="Gene3D" id="2.60.120.970">
    <property type="match status" value="1"/>
</dbReference>
<name>A0A0C2GJG8_9BILA</name>
<feature type="chain" id="PRO_5002161243" description="TGF-beta propeptide" evidence="1">
    <location>
        <begin position="24"/>
        <end position="226"/>
    </location>
</feature>
<dbReference type="OrthoDB" id="5987191at2759"/>
<dbReference type="AlphaFoldDB" id="A0A0C2GJG8"/>
<evidence type="ECO:0000313" key="3">
    <source>
        <dbReference type="Proteomes" id="UP000054047"/>
    </source>
</evidence>
<protein>
    <recommendedName>
        <fullName evidence="4">TGF-beta propeptide</fullName>
    </recommendedName>
</protein>
<evidence type="ECO:0000313" key="2">
    <source>
        <dbReference type="EMBL" id="KIH61345.1"/>
    </source>
</evidence>
<reference evidence="2 3" key="1">
    <citation type="submission" date="2013-12" db="EMBL/GenBank/DDBJ databases">
        <title>Draft genome of the parsitic nematode Ancylostoma duodenale.</title>
        <authorList>
            <person name="Mitreva M."/>
        </authorList>
    </citation>
    <scope>NUCLEOTIDE SEQUENCE [LARGE SCALE GENOMIC DNA]</scope>
    <source>
        <strain evidence="2 3">Zhejiang</strain>
    </source>
</reference>
<gene>
    <name evidence="2" type="ORF">ANCDUO_08388</name>
</gene>
<accession>A0A0C2GJG8</accession>